<dbReference type="InterPro" id="IPR037171">
    <property type="entry name" value="NagB/RpiA_transferase-like"/>
</dbReference>
<feature type="domain" description="Sugar-binding" evidence="5">
    <location>
        <begin position="133"/>
        <end position="391"/>
    </location>
</feature>
<evidence type="ECO:0000259" key="5">
    <source>
        <dbReference type="Pfam" id="PF04198"/>
    </source>
</evidence>
<keyword evidence="3" id="KW-0238">DNA-binding</keyword>
<dbReference type="Proteomes" id="UP000288603">
    <property type="component" value="Unassembled WGS sequence"/>
</dbReference>
<keyword evidence="7" id="KW-1185">Reference proteome</keyword>
<keyword evidence="4" id="KW-0804">Transcription</keyword>
<comment type="similarity">
    <text evidence="1">Belongs to the SorC transcriptional regulatory family.</text>
</comment>
<gene>
    <name evidence="6" type="ORF">ELQ92_03180</name>
</gene>
<reference evidence="6 7" key="1">
    <citation type="submission" date="2018-12" db="EMBL/GenBank/DDBJ databases">
        <authorList>
            <person name="Li F."/>
        </authorList>
    </citation>
    <scope>NUCLEOTIDE SEQUENCE [LARGE SCALE GENOMIC DNA]</scope>
    <source>
        <strain evidence="6 7">8H24J-4-2</strain>
    </source>
</reference>
<evidence type="ECO:0000256" key="4">
    <source>
        <dbReference type="ARBA" id="ARBA00023163"/>
    </source>
</evidence>
<dbReference type="AlphaFoldDB" id="A0A3S4CEQ9"/>
<evidence type="ECO:0000256" key="2">
    <source>
        <dbReference type="ARBA" id="ARBA00023015"/>
    </source>
</evidence>
<dbReference type="InterPro" id="IPR036388">
    <property type="entry name" value="WH-like_DNA-bd_sf"/>
</dbReference>
<dbReference type="GO" id="GO:0003677">
    <property type="term" value="F:DNA binding"/>
    <property type="evidence" value="ECO:0007669"/>
    <property type="project" value="UniProtKB-KW"/>
</dbReference>
<sequence>MGFRMTVAIEDGRIRRHPGHESRLDERENGVQSGAVGIQLHGEVLSTILPLCIAIAHMRRLRSYERRGRGGIVTENLLDAAVVARRFYLDRRQKSEIAAELGLSRFKVARLLDAAHAAGIVHIRIDVPDDVDTELADVLERRFGLRRVIVVREAEMPGADRRTATPLHAVGLAAARFLSAHLRPDDVVGLSWGASVAHVVDALDDVHLAEVVQLVGGVTPAPLGERSPGRPARSGRDLVEELARRTGATAVPLHSPLVLASARTAALLREDPSVALTALRFPAVTTAIVGIGSWQPPSSSLLDLVGPDDRRELWHGRATADVCGIVLDAAGRAVRSSLSERTIGVSLEQLRSVPTVVAVAGGATKATAISSVLHSGLIDVLVTDEAAARAIAHPGENSTGTRDSG</sequence>
<dbReference type="PANTHER" id="PTHR34294:SF1">
    <property type="entry name" value="TRANSCRIPTIONAL REGULATOR LSRR"/>
    <property type="match status" value="1"/>
</dbReference>
<evidence type="ECO:0000256" key="3">
    <source>
        <dbReference type="ARBA" id="ARBA00023125"/>
    </source>
</evidence>
<dbReference type="Pfam" id="PF04198">
    <property type="entry name" value="Sugar-bind"/>
    <property type="match status" value="1"/>
</dbReference>
<organism evidence="6 7">
    <name type="scientific">Labedella populi</name>
    <dbReference type="NCBI Taxonomy" id="2498850"/>
    <lineage>
        <taxon>Bacteria</taxon>
        <taxon>Bacillati</taxon>
        <taxon>Actinomycetota</taxon>
        <taxon>Actinomycetes</taxon>
        <taxon>Micrococcales</taxon>
        <taxon>Microbacteriaceae</taxon>
        <taxon>Labedella</taxon>
    </lineage>
</organism>
<dbReference type="Gene3D" id="1.10.10.10">
    <property type="entry name" value="Winged helix-like DNA-binding domain superfamily/Winged helix DNA-binding domain"/>
    <property type="match status" value="1"/>
</dbReference>
<dbReference type="InterPro" id="IPR051054">
    <property type="entry name" value="SorC_transcr_regulators"/>
</dbReference>
<protein>
    <submittedName>
        <fullName evidence="6">Transcriptional regulator</fullName>
    </submittedName>
</protein>
<comment type="caution">
    <text evidence="6">The sequence shown here is derived from an EMBL/GenBank/DDBJ whole genome shotgun (WGS) entry which is preliminary data.</text>
</comment>
<dbReference type="EMBL" id="RZNC01000001">
    <property type="protein sequence ID" value="RWZ68245.1"/>
    <property type="molecule type" value="Genomic_DNA"/>
</dbReference>
<accession>A0A3S4CEQ9</accession>
<name>A0A3S4CEQ9_9MICO</name>
<dbReference type="Gene3D" id="3.40.50.1360">
    <property type="match status" value="1"/>
</dbReference>
<dbReference type="PANTHER" id="PTHR34294">
    <property type="entry name" value="TRANSCRIPTIONAL REGULATOR-RELATED"/>
    <property type="match status" value="1"/>
</dbReference>
<evidence type="ECO:0000313" key="6">
    <source>
        <dbReference type="EMBL" id="RWZ68245.1"/>
    </source>
</evidence>
<keyword evidence="2" id="KW-0805">Transcription regulation</keyword>
<proteinExistence type="inferred from homology"/>
<dbReference type="GO" id="GO:0030246">
    <property type="term" value="F:carbohydrate binding"/>
    <property type="evidence" value="ECO:0007669"/>
    <property type="project" value="InterPro"/>
</dbReference>
<evidence type="ECO:0000256" key="1">
    <source>
        <dbReference type="ARBA" id="ARBA00010466"/>
    </source>
</evidence>
<dbReference type="SUPFAM" id="SSF100950">
    <property type="entry name" value="NagB/RpiA/CoA transferase-like"/>
    <property type="match status" value="1"/>
</dbReference>
<dbReference type="InterPro" id="IPR007324">
    <property type="entry name" value="Sugar-bd_dom_put"/>
</dbReference>
<evidence type="ECO:0000313" key="7">
    <source>
        <dbReference type="Proteomes" id="UP000288603"/>
    </source>
</evidence>